<proteinExistence type="predicted"/>
<dbReference type="AlphaFoldDB" id="A0A450VDS5"/>
<dbReference type="EMBL" id="CAADFI010000316">
    <property type="protein sequence ID" value="VFK02959.1"/>
    <property type="molecule type" value="Genomic_DNA"/>
</dbReference>
<protein>
    <submittedName>
        <fullName evidence="1">Uncharacterized protein</fullName>
    </submittedName>
</protein>
<name>A0A450VDS5_9GAMM</name>
<organism evidence="1">
    <name type="scientific">Candidatus Kentrum eta</name>
    <dbReference type="NCBI Taxonomy" id="2126337"/>
    <lineage>
        <taxon>Bacteria</taxon>
        <taxon>Pseudomonadati</taxon>
        <taxon>Pseudomonadota</taxon>
        <taxon>Gammaproteobacteria</taxon>
        <taxon>Candidatus Kentrum</taxon>
    </lineage>
</organism>
<evidence type="ECO:0000313" key="1">
    <source>
        <dbReference type="EMBL" id="VFK02959.1"/>
    </source>
</evidence>
<reference evidence="1" key="1">
    <citation type="submission" date="2019-02" db="EMBL/GenBank/DDBJ databases">
        <authorList>
            <person name="Gruber-Vodicka R. H."/>
            <person name="Seah K. B. B."/>
        </authorList>
    </citation>
    <scope>NUCLEOTIDE SEQUENCE</scope>
    <source>
        <strain evidence="3">BECK_SA2B12</strain>
        <strain evidence="2">BECK_SA2B15</strain>
        <strain evidence="1">BECK_SA2B20</strain>
    </source>
</reference>
<gene>
    <name evidence="2" type="ORF">BECKH772A_GA0070896_103683</name>
    <name evidence="1" type="ORF">BECKH772B_GA0070898_103163</name>
    <name evidence="3" type="ORF">BECKH772C_GA0070978_103123</name>
</gene>
<dbReference type="EMBL" id="CAADFG010000368">
    <property type="protein sequence ID" value="VFK03947.1"/>
    <property type="molecule type" value="Genomic_DNA"/>
</dbReference>
<evidence type="ECO:0000313" key="2">
    <source>
        <dbReference type="EMBL" id="VFK03947.1"/>
    </source>
</evidence>
<evidence type="ECO:0000313" key="3">
    <source>
        <dbReference type="EMBL" id="VFK05923.1"/>
    </source>
</evidence>
<accession>A0A450VDS5</accession>
<dbReference type="EMBL" id="CAADFJ010000312">
    <property type="protein sequence ID" value="VFK05923.1"/>
    <property type="molecule type" value="Genomic_DNA"/>
</dbReference>
<sequence>MTGRSSESGLPTASDLRVTLNTALPLGVGYMGAMLICLKDPLFHAPKGLRMRSPGLRQNLLSWRYPGYPVAPDQPQRGCVVVLGITFFYATPLGLDLCAVAVVEYQPGIQQEP</sequence>